<reference evidence="2" key="1">
    <citation type="journal article" date="2019" name="Toxins">
        <title>The dual prey-inactivation strategy of spiders-in-depth venomic analysis of Cupiennius salei.</title>
        <authorList>
            <person name="Kuhn-Nentwig L."/>
            <person name="Langenegger N."/>
            <person name="Heller M."/>
            <person name="Koua D."/>
            <person name="Nentwig W."/>
        </authorList>
    </citation>
    <scope>NUCLEOTIDE SEQUENCE</scope>
    <source>
        <tissue evidence="2">Venom gland</tissue>
    </source>
</reference>
<feature type="chain" id="PRO_5021333955" evidence="1">
    <location>
        <begin position="23"/>
        <end position="87"/>
    </location>
</feature>
<accession>A0A4Y5UGR8</accession>
<protein>
    <submittedName>
        <fullName evidence="2">Toxin 21 isoform g</fullName>
    </submittedName>
</protein>
<sequence precursor="true">MKVTVAFIALASLMCLVYSASSEPVSCGGEYCREGECCAGGSYHRNCRSYGDPGDICQKPNKFNEYRTACPCKEGLICSVINRCQKV</sequence>
<dbReference type="AlphaFoldDB" id="A0A4Y5UGR8"/>
<organism evidence="2">
    <name type="scientific">Cupiennius salei</name>
    <name type="common">American wandering spider</name>
    <dbReference type="NCBI Taxonomy" id="6928"/>
    <lineage>
        <taxon>Eukaryota</taxon>
        <taxon>Metazoa</taxon>
        <taxon>Ecdysozoa</taxon>
        <taxon>Arthropoda</taxon>
        <taxon>Chelicerata</taxon>
        <taxon>Arachnida</taxon>
        <taxon>Araneae</taxon>
        <taxon>Araneomorphae</taxon>
        <taxon>Entelegynae</taxon>
        <taxon>Lycosoidea</taxon>
        <taxon>Ctenidae</taxon>
        <taxon>Cupiennius</taxon>
    </lineage>
</organism>
<dbReference type="EMBL" id="MH754624">
    <property type="protein sequence ID" value="QDC23159.1"/>
    <property type="molecule type" value="mRNA"/>
</dbReference>
<proteinExistence type="evidence at transcript level"/>
<keyword evidence="1" id="KW-0732">Signal</keyword>
<name>A0A4Y5UGR8_CUPSA</name>
<dbReference type="Gene3D" id="2.10.80.10">
    <property type="entry name" value="Lipase, subunit A"/>
    <property type="match status" value="1"/>
</dbReference>
<evidence type="ECO:0000313" key="2">
    <source>
        <dbReference type="EMBL" id="QDC23159.1"/>
    </source>
</evidence>
<evidence type="ECO:0000256" key="1">
    <source>
        <dbReference type="SAM" id="SignalP"/>
    </source>
</evidence>
<feature type="signal peptide" evidence="1">
    <location>
        <begin position="1"/>
        <end position="22"/>
    </location>
</feature>